<proteinExistence type="predicted"/>
<dbReference type="AlphaFoldDB" id="A0A392N7Z1"/>
<organism evidence="1 2">
    <name type="scientific">Trifolium medium</name>
    <dbReference type="NCBI Taxonomy" id="97028"/>
    <lineage>
        <taxon>Eukaryota</taxon>
        <taxon>Viridiplantae</taxon>
        <taxon>Streptophyta</taxon>
        <taxon>Embryophyta</taxon>
        <taxon>Tracheophyta</taxon>
        <taxon>Spermatophyta</taxon>
        <taxon>Magnoliopsida</taxon>
        <taxon>eudicotyledons</taxon>
        <taxon>Gunneridae</taxon>
        <taxon>Pentapetalae</taxon>
        <taxon>rosids</taxon>
        <taxon>fabids</taxon>
        <taxon>Fabales</taxon>
        <taxon>Fabaceae</taxon>
        <taxon>Papilionoideae</taxon>
        <taxon>50 kb inversion clade</taxon>
        <taxon>NPAAA clade</taxon>
        <taxon>Hologalegina</taxon>
        <taxon>IRL clade</taxon>
        <taxon>Trifolieae</taxon>
        <taxon>Trifolium</taxon>
    </lineage>
</organism>
<evidence type="ECO:0000313" key="1">
    <source>
        <dbReference type="EMBL" id="MCH95255.1"/>
    </source>
</evidence>
<reference evidence="1 2" key="1">
    <citation type="journal article" date="2018" name="Front. Plant Sci.">
        <title>Red Clover (Trifolium pratense) and Zigzag Clover (T. medium) - A Picture of Genomic Similarities and Differences.</title>
        <authorList>
            <person name="Dluhosova J."/>
            <person name="Istvanek J."/>
            <person name="Nedelnik J."/>
            <person name="Repkova J."/>
        </authorList>
    </citation>
    <scope>NUCLEOTIDE SEQUENCE [LARGE SCALE GENOMIC DNA]</scope>
    <source>
        <strain evidence="2">cv. 10/8</strain>
        <tissue evidence="1">Leaf</tissue>
    </source>
</reference>
<name>A0A392N7Z1_9FABA</name>
<comment type="caution">
    <text evidence="1">The sequence shown here is derived from an EMBL/GenBank/DDBJ whole genome shotgun (WGS) entry which is preliminary data.</text>
</comment>
<dbReference type="EMBL" id="LXQA010029348">
    <property type="protein sequence ID" value="MCH95255.1"/>
    <property type="molecule type" value="Genomic_DNA"/>
</dbReference>
<sequence>MAIIPMLSVTIRRERTLVRGEERSWAYALWACVLYVLDDVLRVLDHALEYARRIGPLGPVQNTTYFLACPMNLPKYFRLLLK</sequence>
<evidence type="ECO:0000313" key="2">
    <source>
        <dbReference type="Proteomes" id="UP000265520"/>
    </source>
</evidence>
<protein>
    <submittedName>
        <fullName evidence="1">Uncharacterized protein</fullName>
    </submittedName>
</protein>
<keyword evidence="2" id="KW-1185">Reference proteome</keyword>
<accession>A0A392N7Z1</accession>
<dbReference type="Proteomes" id="UP000265520">
    <property type="component" value="Unassembled WGS sequence"/>
</dbReference>